<dbReference type="SUPFAM" id="SSF51735">
    <property type="entry name" value="NAD(P)-binding Rossmann-fold domains"/>
    <property type="match status" value="1"/>
</dbReference>
<proteinExistence type="predicted"/>
<name>A0AAD8XKC4_GLOAC</name>
<dbReference type="Pfam" id="PF22685">
    <property type="entry name" value="Gal80p_C-like"/>
    <property type="match status" value="1"/>
</dbReference>
<evidence type="ECO:0000259" key="2">
    <source>
        <dbReference type="Pfam" id="PF22685"/>
    </source>
</evidence>
<reference evidence="3" key="1">
    <citation type="submission" date="2021-12" db="EMBL/GenBank/DDBJ databases">
        <title>Comparative genomics, transcriptomics and evolutionary studies reveal genomic signatures of adaptation to plant cell wall in hemibiotrophic fungi.</title>
        <authorList>
            <consortium name="DOE Joint Genome Institute"/>
            <person name="Baroncelli R."/>
            <person name="Diaz J.F."/>
            <person name="Benocci T."/>
            <person name="Peng M."/>
            <person name="Battaglia E."/>
            <person name="Haridas S."/>
            <person name="Andreopoulos W."/>
            <person name="Labutti K."/>
            <person name="Pangilinan J."/>
            <person name="Floch G.L."/>
            <person name="Makela M.R."/>
            <person name="Henrissat B."/>
            <person name="Grigoriev I.V."/>
            <person name="Crouch J.A."/>
            <person name="De Vries R.P."/>
            <person name="Sukno S.A."/>
            <person name="Thon M.R."/>
        </authorList>
    </citation>
    <scope>NUCLEOTIDE SEQUENCE</scope>
    <source>
        <strain evidence="3">CBS 112980</strain>
    </source>
</reference>
<dbReference type="Proteomes" id="UP001244207">
    <property type="component" value="Unassembled WGS sequence"/>
</dbReference>
<dbReference type="GO" id="GO:0000166">
    <property type="term" value="F:nucleotide binding"/>
    <property type="evidence" value="ECO:0007669"/>
    <property type="project" value="InterPro"/>
</dbReference>
<dbReference type="Gene3D" id="3.40.50.720">
    <property type="entry name" value="NAD(P)-binding Rossmann-like Domain"/>
    <property type="match status" value="1"/>
</dbReference>
<dbReference type="PANTHER" id="PTHR43708">
    <property type="entry name" value="CONSERVED EXPRESSED OXIDOREDUCTASE (EUROFUNG)"/>
    <property type="match status" value="1"/>
</dbReference>
<keyword evidence="4" id="KW-1185">Reference proteome</keyword>
<dbReference type="Gene3D" id="3.30.360.10">
    <property type="entry name" value="Dihydrodipicolinate Reductase, domain 2"/>
    <property type="match status" value="1"/>
</dbReference>
<accession>A0AAD8XKC4</accession>
<dbReference type="PANTHER" id="PTHR43708:SF1">
    <property type="entry name" value="GALACTOSE_LACTOSE METABOLISM REGULATORY PROTEIN GAL80"/>
    <property type="match status" value="1"/>
</dbReference>
<gene>
    <name evidence="3" type="ORF">BDZ83DRAFT_569448</name>
</gene>
<dbReference type="EMBL" id="JAHMHS010000014">
    <property type="protein sequence ID" value="KAK1728955.1"/>
    <property type="molecule type" value="Genomic_DNA"/>
</dbReference>
<evidence type="ECO:0000313" key="4">
    <source>
        <dbReference type="Proteomes" id="UP001244207"/>
    </source>
</evidence>
<dbReference type="AlphaFoldDB" id="A0AAD8XKC4"/>
<dbReference type="InterPro" id="IPR055080">
    <property type="entry name" value="Gal80p-like_C"/>
</dbReference>
<feature type="domain" description="Gfo/Idh/MocA-like oxidoreductase N-terminal" evidence="1">
    <location>
        <begin position="23"/>
        <end position="136"/>
    </location>
</feature>
<feature type="domain" description="Gal80p-like C-terminal" evidence="2">
    <location>
        <begin position="143"/>
        <end position="289"/>
    </location>
</feature>
<dbReference type="InterPro" id="IPR036291">
    <property type="entry name" value="NAD(P)-bd_dom_sf"/>
</dbReference>
<evidence type="ECO:0000313" key="3">
    <source>
        <dbReference type="EMBL" id="KAK1728955.1"/>
    </source>
</evidence>
<dbReference type="InterPro" id="IPR051317">
    <property type="entry name" value="Gfo/Idh/MocA_oxidoreduct"/>
</dbReference>
<sequence length="371" mass="39700">MAPQVTNVGFIGLSSRPEWSWAVAAHLPYLTNSKHYNFAALQNSSKETAQKAIRLHNLPQAQETKAYGDINALVSDPDVDLVAVTIKVHLHAAAVEAAIRAGKSAVFCEWPLARNSIEAERLTSLAKEKGVRTLVGLQGRQDPATLKAKELVERGALGEILQTTMLFTSPWFGATMPEAAVYGADIENGANLVSISAGHALDALCFVLGELRGVQATLANNRPRVVVTDGEGKAKGEIEKTAHDHLSVVGRLPGGGVATAVCQGGMSQVGDKNFFWEITGTKGTILIEGPMENIQGFPPTIKFVKAETGAALEVVEVDEVKGFSDNTGKAWEAFAGAAPGEAPDFEIALIRHRMLDAIYKSSELGTREEYW</sequence>
<dbReference type="InterPro" id="IPR000683">
    <property type="entry name" value="Gfo/Idh/MocA-like_OxRdtase_N"/>
</dbReference>
<protein>
    <submittedName>
        <fullName evidence="3">NAD-binding Rossmann fold oxidoreductase family protein</fullName>
    </submittedName>
</protein>
<comment type="caution">
    <text evidence="3">The sequence shown here is derived from an EMBL/GenBank/DDBJ whole genome shotgun (WGS) entry which is preliminary data.</text>
</comment>
<dbReference type="Pfam" id="PF01408">
    <property type="entry name" value="GFO_IDH_MocA"/>
    <property type="match status" value="1"/>
</dbReference>
<dbReference type="GeneID" id="85388096"/>
<evidence type="ECO:0000259" key="1">
    <source>
        <dbReference type="Pfam" id="PF01408"/>
    </source>
</evidence>
<organism evidence="3 4">
    <name type="scientific">Glomerella acutata</name>
    <name type="common">Colletotrichum acutatum</name>
    <dbReference type="NCBI Taxonomy" id="27357"/>
    <lineage>
        <taxon>Eukaryota</taxon>
        <taxon>Fungi</taxon>
        <taxon>Dikarya</taxon>
        <taxon>Ascomycota</taxon>
        <taxon>Pezizomycotina</taxon>
        <taxon>Sordariomycetes</taxon>
        <taxon>Hypocreomycetidae</taxon>
        <taxon>Glomerellales</taxon>
        <taxon>Glomerellaceae</taxon>
        <taxon>Colletotrichum</taxon>
        <taxon>Colletotrichum acutatum species complex</taxon>
    </lineage>
</organism>
<dbReference type="RefSeq" id="XP_060369010.1">
    <property type="nucleotide sequence ID" value="XM_060504197.1"/>
</dbReference>
<dbReference type="SUPFAM" id="SSF55347">
    <property type="entry name" value="Glyceraldehyde-3-phosphate dehydrogenase-like, C-terminal domain"/>
    <property type="match status" value="1"/>
</dbReference>